<evidence type="ECO:0000256" key="6">
    <source>
        <dbReference type="ARBA" id="ARBA00022753"/>
    </source>
</evidence>
<dbReference type="GO" id="GO:0032511">
    <property type="term" value="P:late endosome to vacuole transport via multivesicular body sorting pathway"/>
    <property type="evidence" value="ECO:0007669"/>
    <property type="project" value="InterPro"/>
</dbReference>
<feature type="region of interest" description="Disordered" evidence="9">
    <location>
        <begin position="158"/>
        <end position="265"/>
    </location>
</feature>
<dbReference type="GO" id="GO:0010008">
    <property type="term" value="C:endosome membrane"/>
    <property type="evidence" value="ECO:0007669"/>
    <property type="project" value="UniProtKB-SubCell"/>
</dbReference>
<dbReference type="GO" id="GO:0015031">
    <property type="term" value="P:protein transport"/>
    <property type="evidence" value="ECO:0007669"/>
    <property type="project" value="UniProtKB-KW"/>
</dbReference>
<evidence type="ECO:0000256" key="2">
    <source>
        <dbReference type="ARBA" id="ARBA00004496"/>
    </source>
</evidence>
<evidence type="ECO:0000313" key="12">
    <source>
        <dbReference type="EnsemblMetazoa" id="XP_038078676.1"/>
    </source>
</evidence>
<sequence>MADSDELEIPVKLKAIRPYVLLARDHDKRDPLVAYFCRRYAMETALALDKQDKSPEHRAFLFSLMDRLEKSKQELTPNEILSNELASQAHVENCSLKIFVYADNEDRAGRFHKAMVKSFYKSGLLFDVMQTFGELSDELQQTKKYAKWKVTHITSCQKRGETPHAGPLDEEGEEGAMAPGNLSFPVPPGVPSGASSFPPPDPSSQQPGPAYPPVNPNLIPPGMHAPPTTPEQPGTFQGGIPGPQPTPPSVGGQNSNTGFPKLSTDDFGKAQKYCKYAGSSLQYDDIPTAVDYLEKALRLLKTGKE</sequence>
<dbReference type="GeneID" id="119746000"/>
<evidence type="ECO:0000256" key="4">
    <source>
        <dbReference type="ARBA" id="ARBA00022448"/>
    </source>
</evidence>
<dbReference type="AlphaFoldDB" id="A0A914BSU3"/>
<dbReference type="PANTHER" id="PTHR46009:SF1">
    <property type="entry name" value="VACUOLAR PROTEIN SORTING-ASSOCIATED PROTEIN VTA1 HOMOLOG"/>
    <property type="match status" value="1"/>
</dbReference>
<dbReference type="RefSeq" id="XP_038078676.1">
    <property type="nucleotide sequence ID" value="XM_038222748.1"/>
</dbReference>
<feature type="domain" description="Vta1/callose synthase N-terminal" evidence="10">
    <location>
        <begin position="16"/>
        <end position="158"/>
    </location>
</feature>
<comment type="similarity">
    <text evidence="3">Belongs to the VTA1 family.</text>
</comment>
<reference evidence="12" key="1">
    <citation type="submission" date="2022-11" db="UniProtKB">
        <authorList>
            <consortium name="EnsemblMetazoa"/>
        </authorList>
    </citation>
    <scope>IDENTIFICATION</scope>
</reference>
<evidence type="ECO:0000313" key="13">
    <source>
        <dbReference type="Proteomes" id="UP000887568"/>
    </source>
</evidence>
<organism evidence="12 13">
    <name type="scientific">Patiria miniata</name>
    <name type="common">Bat star</name>
    <name type="synonym">Asterina miniata</name>
    <dbReference type="NCBI Taxonomy" id="46514"/>
    <lineage>
        <taxon>Eukaryota</taxon>
        <taxon>Metazoa</taxon>
        <taxon>Echinodermata</taxon>
        <taxon>Eleutherozoa</taxon>
        <taxon>Asterozoa</taxon>
        <taxon>Asteroidea</taxon>
        <taxon>Valvatacea</taxon>
        <taxon>Valvatida</taxon>
        <taxon>Asterinidae</taxon>
        <taxon>Patiria</taxon>
    </lineage>
</organism>
<keyword evidence="4" id="KW-0813">Transport</keyword>
<accession>A0A914BSU3</accession>
<keyword evidence="5" id="KW-0963">Cytoplasm</keyword>
<dbReference type="InterPro" id="IPR039431">
    <property type="entry name" value="Vta1/CALS_N"/>
</dbReference>
<dbReference type="GO" id="GO:0005771">
    <property type="term" value="C:multivesicular body"/>
    <property type="evidence" value="ECO:0007669"/>
    <property type="project" value="TreeGrafter"/>
</dbReference>
<dbReference type="OMA" id="AYWCEYH"/>
<name>A0A914BSU3_PATMI</name>
<feature type="domain" description="Vta1 C-terminal" evidence="11">
    <location>
        <begin position="265"/>
        <end position="300"/>
    </location>
</feature>
<keyword evidence="7" id="KW-0653">Protein transport</keyword>
<dbReference type="OrthoDB" id="391137at2759"/>
<comment type="subcellular location">
    <subcellularLocation>
        <location evidence="2">Cytoplasm</location>
    </subcellularLocation>
    <subcellularLocation>
        <location evidence="1">Endosome membrane</location>
        <topology evidence="1">Peripheral membrane protein</topology>
    </subcellularLocation>
</comment>
<dbReference type="InterPro" id="IPR023175">
    <property type="entry name" value="Vta1/CALS_N_sf"/>
</dbReference>
<dbReference type="Gene3D" id="1.20.5.420">
    <property type="entry name" value="Immunoglobulin FC, subunit C"/>
    <property type="match status" value="1"/>
</dbReference>
<proteinExistence type="inferred from homology"/>
<evidence type="ECO:0000256" key="3">
    <source>
        <dbReference type="ARBA" id="ARBA00007895"/>
    </source>
</evidence>
<evidence type="ECO:0000259" key="10">
    <source>
        <dbReference type="Pfam" id="PF04652"/>
    </source>
</evidence>
<keyword evidence="13" id="KW-1185">Reference proteome</keyword>
<feature type="compositionally biased region" description="Pro residues" evidence="9">
    <location>
        <begin position="209"/>
        <end position="230"/>
    </location>
</feature>
<protein>
    <submittedName>
        <fullName evidence="12">Uncharacterized protein</fullName>
    </submittedName>
</protein>
<dbReference type="Proteomes" id="UP000887568">
    <property type="component" value="Unplaced"/>
</dbReference>
<dbReference type="Gene3D" id="1.25.40.270">
    <property type="entry name" value="Vacuolar protein sorting-associated protein vta1"/>
    <property type="match status" value="1"/>
</dbReference>
<evidence type="ECO:0000256" key="1">
    <source>
        <dbReference type="ARBA" id="ARBA00004481"/>
    </source>
</evidence>
<dbReference type="EnsemblMetazoa" id="XM_038222748.1">
    <property type="protein sequence ID" value="XP_038078676.1"/>
    <property type="gene ID" value="LOC119746000"/>
</dbReference>
<dbReference type="PANTHER" id="PTHR46009">
    <property type="entry name" value="VACUOLAR PROTEIN SORTING-ASSOCIATED PROTEIN VTA1 HOMOLOG"/>
    <property type="match status" value="1"/>
</dbReference>
<dbReference type="Pfam" id="PF04652">
    <property type="entry name" value="Vta1"/>
    <property type="match status" value="1"/>
</dbReference>
<dbReference type="InterPro" id="IPR044538">
    <property type="entry name" value="Vta1-like"/>
</dbReference>
<evidence type="ECO:0000256" key="8">
    <source>
        <dbReference type="ARBA" id="ARBA00023136"/>
    </source>
</evidence>
<dbReference type="InterPro" id="IPR041212">
    <property type="entry name" value="Vta1_C"/>
</dbReference>
<dbReference type="CTD" id="51534"/>
<keyword evidence="8" id="KW-0472">Membrane</keyword>
<evidence type="ECO:0000256" key="9">
    <source>
        <dbReference type="SAM" id="MobiDB-lite"/>
    </source>
</evidence>
<evidence type="ECO:0000256" key="7">
    <source>
        <dbReference type="ARBA" id="ARBA00022927"/>
    </source>
</evidence>
<dbReference type="Pfam" id="PF18097">
    <property type="entry name" value="Vta1_C"/>
    <property type="match status" value="1"/>
</dbReference>
<evidence type="ECO:0000259" key="11">
    <source>
        <dbReference type="Pfam" id="PF18097"/>
    </source>
</evidence>
<evidence type="ECO:0000256" key="5">
    <source>
        <dbReference type="ARBA" id="ARBA00022490"/>
    </source>
</evidence>
<keyword evidence="6" id="KW-0967">Endosome</keyword>